<dbReference type="Proteomes" id="UP001418222">
    <property type="component" value="Unassembled WGS sequence"/>
</dbReference>
<gene>
    <name evidence="2" type="ORF">KSP39_PZI015245</name>
</gene>
<keyword evidence="1" id="KW-0812">Transmembrane</keyword>
<keyword evidence="1" id="KW-0472">Membrane</keyword>
<protein>
    <submittedName>
        <fullName evidence="2">Uncharacterized protein</fullName>
    </submittedName>
</protein>
<reference evidence="2 3" key="1">
    <citation type="journal article" date="2022" name="Nat. Plants">
        <title>Genomes of leafy and leafless Platanthera orchids illuminate the evolution of mycoheterotrophy.</title>
        <authorList>
            <person name="Li M.H."/>
            <person name="Liu K.W."/>
            <person name="Li Z."/>
            <person name="Lu H.C."/>
            <person name="Ye Q.L."/>
            <person name="Zhang D."/>
            <person name="Wang J.Y."/>
            <person name="Li Y.F."/>
            <person name="Zhong Z.M."/>
            <person name="Liu X."/>
            <person name="Yu X."/>
            <person name="Liu D.K."/>
            <person name="Tu X.D."/>
            <person name="Liu B."/>
            <person name="Hao Y."/>
            <person name="Liao X.Y."/>
            <person name="Jiang Y.T."/>
            <person name="Sun W.H."/>
            <person name="Chen J."/>
            <person name="Chen Y.Q."/>
            <person name="Ai Y."/>
            <person name="Zhai J.W."/>
            <person name="Wu S.S."/>
            <person name="Zhou Z."/>
            <person name="Hsiao Y.Y."/>
            <person name="Wu W.L."/>
            <person name="Chen Y.Y."/>
            <person name="Lin Y.F."/>
            <person name="Hsu J.L."/>
            <person name="Li C.Y."/>
            <person name="Wang Z.W."/>
            <person name="Zhao X."/>
            <person name="Zhong W.Y."/>
            <person name="Ma X.K."/>
            <person name="Ma L."/>
            <person name="Huang J."/>
            <person name="Chen G.Z."/>
            <person name="Huang M.Z."/>
            <person name="Huang L."/>
            <person name="Peng D.H."/>
            <person name="Luo Y.B."/>
            <person name="Zou S.Q."/>
            <person name="Chen S.P."/>
            <person name="Lan S."/>
            <person name="Tsai W.C."/>
            <person name="Van de Peer Y."/>
            <person name="Liu Z.J."/>
        </authorList>
    </citation>
    <scope>NUCLEOTIDE SEQUENCE [LARGE SCALE GENOMIC DNA]</scope>
    <source>
        <strain evidence="2">Lor287</strain>
    </source>
</reference>
<keyword evidence="1" id="KW-1133">Transmembrane helix</keyword>
<evidence type="ECO:0000313" key="2">
    <source>
        <dbReference type="EMBL" id="KAK8933770.1"/>
    </source>
</evidence>
<accession>A0AAP0B9R6</accession>
<feature type="transmembrane region" description="Helical" evidence="1">
    <location>
        <begin position="40"/>
        <end position="61"/>
    </location>
</feature>
<sequence>METSDILPPNLRIVSNRHRRRRANCHRRCANRHRRRRTEIAIIVAVPTAIAAAAPTVIVAAPTANVVAVPTVITTPSCCTLTYVLLWLKVLVGAAMFSYCSLK</sequence>
<organism evidence="2 3">
    <name type="scientific">Platanthera zijinensis</name>
    <dbReference type="NCBI Taxonomy" id="2320716"/>
    <lineage>
        <taxon>Eukaryota</taxon>
        <taxon>Viridiplantae</taxon>
        <taxon>Streptophyta</taxon>
        <taxon>Embryophyta</taxon>
        <taxon>Tracheophyta</taxon>
        <taxon>Spermatophyta</taxon>
        <taxon>Magnoliopsida</taxon>
        <taxon>Liliopsida</taxon>
        <taxon>Asparagales</taxon>
        <taxon>Orchidaceae</taxon>
        <taxon>Orchidoideae</taxon>
        <taxon>Orchideae</taxon>
        <taxon>Orchidinae</taxon>
        <taxon>Platanthera</taxon>
    </lineage>
</organism>
<keyword evidence="3" id="KW-1185">Reference proteome</keyword>
<dbReference type="EMBL" id="JBBWWQ010000013">
    <property type="protein sequence ID" value="KAK8933770.1"/>
    <property type="molecule type" value="Genomic_DNA"/>
</dbReference>
<evidence type="ECO:0000313" key="3">
    <source>
        <dbReference type="Proteomes" id="UP001418222"/>
    </source>
</evidence>
<name>A0AAP0B9R6_9ASPA</name>
<proteinExistence type="predicted"/>
<comment type="caution">
    <text evidence="2">The sequence shown here is derived from an EMBL/GenBank/DDBJ whole genome shotgun (WGS) entry which is preliminary data.</text>
</comment>
<evidence type="ECO:0000256" key="1">
    <source>
        <dbReference type="SAM" id="Phobius"/>
    </source>
</evidence>
<dbReference type="AlphaFoldDB" id="A0AAP0B9R6"/>